<organism evidence="2 3">
    <name type="scientific">Pseudomonas putida</name>
    <name type="common">Arthrobacter siderocapsulatus</name>
    <dbReference type="NCBI Taxonomy" id="303"/>
    <lineage>
        <taxon>Bacteria</taxon>
        <taxon>Pseudomonadati</taxon>
        <taxon>Pseudomonadota</taxon>
        <taxon>Gammaproteobacteria</taxon>
        <taxon>Pseudomonadales</taxon>
        <taxon>Pseudomonadaceae</taxon>
        <taxon>Pseudomonas</taxon>
    </lineage>
</organism>
<protein>
    <submittedName>
        <fullName evidence="2">DUF2326 domain-containing protein</fullName>
    </submittedName>
</protein>
<evidence type="ECO:0000313" key="3">
    <source>
        <dbReference type="Proteomes" id="UP000076857"/>
    </source>
</evidence>
<dbReference type="EMBL" id="CP050951">
    <property type="protein sequence ID" value="QJQ09776.1"/>
    <property type="molecule type" value="Genomic_DNA"/>
</dbReference>
<reference evidence="2 3" key="1">
    <citation type="submission" date="2016-04" db="EMBL/GenBank/DDBJ databases">
        <authorList>
            <person name="Qiu J."/>
        </authorList>
    </citation>
    <scope>NUCLEOTIDE SEQUENCE [LARGE SCALE GENOMIC DNA]</scope>
    <source>
        <strain evidence="2 3">JQ581</strain>
    </source>
</reference>
<dbReference type="RefSeq" id="WP_063427152.1">
    <property type="nucleotide sequence ID" value="NZ_CP050951.1"/>
</dbReference>
<evidence type="ECO:0000313" key="2">
    <source>
        <dbReference type="EMBL" id="QJQ09776.1"/>
    </source>
</evidence>
<reference evidence="2 3" key="2">
    <citation type="submission" date="2020-04" db="EMBL/GenBank/DDBJ databases">
        <title>Complete genome sequence of Pseudomonas putida strain JQ581.</title>
        <authorList>
            <person name="Mu Y."/>
        </authorList>
    </citation>
    <scope>NUCLEOTIDE SEQUENCE [LARGE SCALE GENOMIC DNA]</scope>
    <source>
        <strain evidence="2 3">JQ581</strain>
    </source>
</reference>
<dbReference type="Proteomes" id="UP000076857">
    <property type="component" value="Chromosome"/>
</dbReference>
<proteinExistence type="predicted"/>
<gene>
    <name evidence="2" type="ORF">A3L25_010205</name>
</gene>
<dbReference type="AlphaFoldDB" id="A0AAP9SNN1"/>
<sequence>MLTFIECEWFTQKRITFNEKLNIVVGDRANSNSIGKSTLLKVIDFVYAGETLITHGKDVPIELGHHSYYFGLYLDKEYHFERNTGTPNLVKLHEKDGTIHEWSLQEYQAFLKSHYTSSIDDLSFRAVVSLVTRVWGRDNLDVRKPLHDFSAESGGQCIEWLIKVFKSFGPLSDLSIRLTDKLNEQKSLNAAAKQSIITKISKPKYEKNKEDISANESRLDTIRNEISTLAISLNELIDETVLEKKTEKNQLLEIKMGLASELERIRSNLDHNKNVTRRSFQPLREIIPSLNLDKLDNIESFHNGLTRILRKEIKAKEQELTAQISSLDTQIAECNAGIAKALRSTENPAYIVDSVVDISLALSKLTKENELYDTFADLRKSVKDLRDKLKEIKTTILERLQKSLNTDIGNLVQFIYGEMRASPKLELKPEKYSYEIPKDTGTGKAYSNLILLDTSLLRHTTIPYLVHDSILFKNVENKAIENLLHVYQSLSQQSFISLDGEIVESESARPLVRECAVVYLNANALLYTKDWRSSEEPAQQVQPQ</sequence>
<feature type="domain" description="DUF2326" evidence="1">
    <location>
        <begin position="415"/>
        <end position="505"/>
    </location>
</feature>
<evidence type="ECO:0000259" key="1">
    <source>
        <dbReference type="Pfam" id="PF10088"/>
    </source>
</evidence>
<name>A0AAP9SNN1_PSEPU</name>
<dbReference type="Pfam" id="PF10088">
    <property type="entry name" value="DUF2326"/>
    <property type="match status" value="1"/>
</dbReference>
<accession>A0AAP9SNN1</accession>
<dbReference type="InterPro" id="IPR018760">
    <property type="entry name" value="DUF2326"/>
</dbReference>